<sequence length="298" mass="32579">MTTMESFDLLQPYKIAEETFVIPWALEAPPVGHFPMNSMVIRGTEPVLVDTGAPAVRSQWLEAAWSVVDPLDVRWIFLTHDDRDHAGNLLAVLAECPNATLLTTWFSIGRMAEEWETPVNRCRFMTDGDTIDAGDRTLVAKRPPLYDNPTTRALFDPKANVLWAVDTFATNVPTPMPETAALSPDEFRDGQFFGGRLVSPWVALLDAQKFGAVVTDFQHLNAEVIAGCHCPVLRGAQISEAYDLLRQLPGIPPWAEFTQADLEPVDGGCRELGATGTTTPVGDVTAAVALQGCCPTAW</sequence>
<organism evidence="2 3">
    <name type="scientific">Streptomyces canus</name>
    <dbReference type="NCBI Taxonomy" id="58343"/>
    <lineage>
        <taxon>Bacteria</taxon>
        <taxon>Bacillati</taxon>
        <taxon>Actinomycetota</taxon>
        <taxon>Actinomycetes</taxon>
        <taxon>Kitasatosporales</taxon>
        <taxon>Streptomycetaceae</taxon>
        <taxon>Streptomyces</taxon>
        <taxon>Streptomyces aurantiacus group</taxon>
    </lineage>
</organism>
<evidence type="ECO:0000259" key="1">
    <source>
        <dbReference type="SMART" id="SM00849"/>
    </source>
</evidence>
<proteinExistence type="predicted"/>
<dbReference type="EMBL" id="JAUSZV010000005">
    <property type="protein sequence ID" value="MDQ0909618.1"/>
    <property type="molecule type" value="Genomic_DNA"/>
</dbReference>
<dbReference type="RefSeq" id="WP_306979558.1">
    <property type="nucleotide sequence ID" value="NZ_JAUSZV010000005.1"/>
</dbReference>
<dbReference type="Proteomes" id="UP001234216">
    <property type="component" value="Unassembled WGS sequence"/>
</dbReference>
<dbReference type="InterPro" id="IPR036866">
    <property type="entry name" value="RibonucZ/Hydroxyglut_hydro"/>
</dbReference>
<feature type="domain" description="Metallo-beta-lactamase" evidence="1">
    <location>
        <begin position="35"/>
        <end position="196"/>
    </location>
</feature>
<dbReference type="PANTHER" id="PTHR43717">
    <property type="entry name" value="ANAEROBIC NITRIC OXIDE REDUCTASE FLAVORUBREDOXIN"/>
    <property type="match status" value="1"/>
</dbReference>
<name>A0AAW8FJA4_9ACTN</name>
<evidence type="ECO:0000313" key="2">
    <source>
        <dbReference type="EMBL" id="MDQ0909618.1"/>
    </source>
</evidence>
<dbReference type="Gene3D" id="3.60.15.10">
    <property type="entry name" value="Ribonuclease Z/Hydroxyacylglutathione hydrolase-like"/>
    <property type="match status" value="1"/>
</dbReference>
<dbReference type="AlphaFoldDB" id="A0AAW8FJA4"/>
<dbReference type="Pfam" id="PF00753">
    <property type="entry name" value="Lactamase_B"/>
    <property type="match status" value="1"/>
</dbReference>
<dbReference type="InterPro" id="IPR001279">
    <property type="entry name" value="Metallo-B-lactamas"/>
</dbReference>
<dbReference type="PANTHER" id="PTHR43717:SF1">
    <property type="entry name" value="ANAEROBIC NITRIC OXIDE REDUCTASE FLAVORUBREDOXIN"/>
    <property type="match status" value="1"/>
</dbReference>
<gene>
    <name evidence="2" type="ORF">QFZ22_005603</name>
</gene>
<dbReference type="SMART" id="SM00849">
    <property type="entry name" value="Lactamase_B"/>
    <property type="match status" value="1"/>
</dbReference>
<dbReference type="SUPFAM" id="SSF56281">
    <property type="entry name" value="Metallo-hydrolase/oxidoreductase"/>
    <property type="match status" value="1"/>
</dbReference>
<protein>
    <submittedName>
        <fullName evidence="2">Flavorubredoxin</fullName>
    </submittedName>
</protein>
<reference evidence="2" key="1">
    <citation type="submission" date="2023-07" db="EMBL/GenBank/DDBJ databases">
        <title>Comparative genomics of wheat-associated soil bacteria to identify genetic determinants of phenazine resistance.</title>
        <authorList>
            <person name="Mouncey N."/>
        </authorList>
    </citation>
    <scope>NUCLEOTIDE SEQUENCE</scope>
    <source>
        <strain evidence="2">V4I22</strain>
    </source>
</reference>
<evidence type="ECO:0000313" key="3">
    <source>
        <dbReference type="Proteomes" id="UP001234216"/>
    </source>
</evidence>
<accession>A0AAW8FJA4</accession>
<comment type="caution">
    <text evidence="2">The sequence shown here is derived from an EMBL/GenBank/DDBJ whole genome shotgun (WGS) entry which is preliminary data.</text>
</comment>